<name>A0A2V2LF52_9RHOB</name>
<gene>
    <name evidence="1" type="ORF">DKT77_14545</name>
</gene>
<accession>A0A2V2LF52</accession>
<dbReference type="EMBL" id="QGKU01000047">
    <property type="protein sequence ID" value="PWR01817.1"/>
    <property type="molecule type" value="Genomic_DNA"/>
</dbReference>
<organism evidence="1 2">
    <name type="scientific">Meridianimarinicoccus roseus</name>
    <dbReference type="NCBI Taxonomy" id="2072018"/>
    <lineage>
        <taxon>Bacteria</taxon>
        <taxon>Pseudomonadati</taxon>
        <taxon>Pseudomonadota</taxon>
        <taxon>Alphaproteobacteria</taxon>
        <taxon>Rhodobacterales</taxon>
        <taxon>Paracoccaceae</taxon>
        <taxon>Meridianimarinicoccus</taxon>
    </lineage>
</organism>
<evidence type="ECO:0008006" key="3">
    <source>
        <dbReference type="Google" id="ProtNLM"/>
    </source>
</evidence>
<protein>
    <recommendedName>
        <fullName evidence="3">DUF3775 domain-containing protein</fullName>
    </recommendedName>
</protein>
<dbReference type="InterPro" id="IPR022254">
    <property type="entry name" value="DUF3775"/>
</dbReference>
<dbReference type="OrthoDB" id="5641374at2"/>
<dbReference type="Proteomes" id="UP000245680">
    <property type="component" value="Unassembled WGS sequence"/>
</dbReference>
<reference evidence="1 2" key="1">
    <citation type="submission" date="2018-05" db="EMBL/GenBank/DDBJ databases">
        <title>Rhodobacteraceae gen. nov., sp. nov. isolated from sea water.</title>
        <authorList>
            <person name="Ren Y."/>
        </authorList>
    </citation>
    <scope>NUCLEOTIDE SEQUENCE [LARGE SCALE GENOMIC DNA]</scope>
    <source>
        <strain evidence="1 2">TG-679</strain>
    </source>
</reference>
<sequence length="123" mass="13226">MPEIHADAIAQVILLAREVGEATAVGARDGVRHGGSGSLAARELRDFIANLNEEEQYSLVAVMWIGRDSFTADEYDEAYDTARLEATNPTEDYLVGIPMLADYLESGLEALGISPGDVEQGVI</sequence>
<evidence type="ECO:0000313" key="1">
    <source>
        <dbReference type="EMBL" id="PWR01817.1"/>
    </source>
</evidence>
<dbReference type="RefSeq" id="WP_109812399.1">
    <property type="nucleotide sequence ID" value="NZ_QGKU01000047.1"/>
</dbReference>
<evidence type="ECO:0000313" key="2">
    <source>
        <dbReference type="Proteomes" id="UP000245680"/>
    </source>
</evidence>
<dbReference type="AlphaFoldDB" id="A0A2V2LF52"/>
<dbReference type="Pfam" id="PF12616">
    <property type="entry name" value="DUF3775"/>
    <property type="match status" value="1"/>
</dbReference>
<comment type="caution">
    <text evidence="1">The sequence shown here is derived from an EMBL/GenBank/DDBJ whole genome shotgun (WGS) entry which is preliminary data.</text>
</comment>
<proteinExistence type="predicted"/>
<keyword evidence="2" id="KW-1185">Reference proteome</keyword>